<gene>
    <name evidence="1" type="ORF">TCNE_LOCUS13807</name>
</gene>
<reference evidence="3" key="1">
    <citation type="submission" date="2016-06" db="UniProtKB">
        <authorList>
            <consortium name="WormBaseParasite"/>
        </authorList>
    </citation>
    <scope>IDENTIFICATION</scope>
</reference>
<evidence type="ECO:0000313" key="1">
    <source>
        <dbReference type="EMBL" id="VDM45128.1"/>
    </source>
</evidence>
<keyword evidence="2" id="KW-1185">Reference proteome</keyword>
<sequence>MRMPRDSFPQAMTLFPTDMFPRLTSSQLLLALASTESFTDLSTHEMTSAPERRHCSVIVAEPSSRVAA</sequence>
<evidence type="ECO:0000313" key="3">
    <source>
        <dbReference type="WBParaSite" id="TCNE_0001380701-mRNA-1"/>
    </source>
</evidence>
<dbReference type="AlphaFoldDB" id="A0A183UZ87"/>
<evidence type="ECO:0000313" key="2">
    <source>
        <dbReference type="Proteomes" id="UP000050794"/>
    </source>
</evidence>
<protein>
    <submittedName>
        <fullName evidence="1 3">Uncharacterized protein</fullName>
    </submittedName>
</protein>
<reference evidence="1 2" key="2">
    <citation type="submission" date="2018-11" db="EMBL/GenBank/DDBJ databases">
        <authorList>
            <consortium name="Pathogen Informatics"/>
        </authorList>
    </citation>
    <scope>NUCLEOTIDE SEQUENCE [LARGE SCALE GENOMIC DNA]</scope>
</reference>
<organism evidence="2 3">
    <name type="scientific">Toxocara canis</name>
    <name type="common">Canine roundworm</name>
    <dbReference type="NCBI Taxonomy" id="6265"/>
    <lineage>
        <taxon>Eukaryota</taxon>
        <taxon>Metazoa</taxon>
        <taxon>Ecdysozoa</taxon>
        <taxon>Nematoda</taxon>
        <taxon>Chromadorea</taxon>
        <taxon>Rhabditida</taxon>
        <taxon>Spirurina</taxon>
        <taxon>Ascaridomorpha</taxon>
        <taxon>Ascaridoidea</taxon>
        <taxon>Toxocaridae</taxon>
        <taxon>Toxocara</taxon>
    </lineage>
</organism>
<dbReference type="EMBL" id="UYWY01021907">
    <property type="protein sequence ID" value="VDM45128.1"/>
    <property type="molecule type" value="Genomic_DNA"/>
</dbReference>
<dbReference type="WBParaSite" id="TCNE_0001380701-mRNA-1">
    <property type="protein sequence ID" value="TCNE_0001380701-mRNA-1"/>
    <property type="gene ID" value="TCNE_0001380701"/>
</dbReference>
<proteinExistence type="predicted"/>
<name>A0A183UZ87_TOXCA</name>
<dbReference type="Proteomes" id="UP000050794">
    <property type="component" value="Unassembled WGS sequence"/>
</dbReference>
<accession>A0A183UZ87</accession>